<organism evidence="2 3">
    <name type="scientific">Triparma laevis f. longispina</name>
    <dbReference type="NCBI Taxonomy" id="1714387"/>
    <lineage>
        <taxon>Eukaryota</taxon>
        <taxon>Sar</taxon>
        <taxon>Stramenopiles</taxon>
        <taxon>Ochrophyta</taxon>
        <taxon>Bolidophyceae</taxon>
        <taxon>Parmales</taxon>
        <taxon>Triparmaceae</taxon>
        <taxon>Triparma</taxon>
    </lineage>
</organism>
<feature type="region of interest" description="Disordered" evidence="1">
    <location>
        <begin position="435"/>
        <end position="461"/>
    </location>
</feature>
<feature type="compositionally biased region" description="Basic residues" evidence="1">
    <location>
        <begin position="435"/>
        <end position="445"/>
    </location>
</feature>
<dbReference type="EMBL" id="BRXW01000046">
    <property type="protein sequence ID" value="GMI02594.1"/>
    <property type="molecule type" value="Genomic_DNA"/>
</dbReference>
<reference evidence="3" key="1">
    <citation type="journal article" date="2023" name="Commun. Biol.">
        <title>Genome analysis of Parmales, the sister group of diatoms, reveals the evolutionary specialization of diatoms from phago-mixotrophs to photoautotrophs.</title>
        <authorList>
            <person name="Ban H."/>
            <person name="Sato S."/>
            <person name="Yoshikawa S."/>
            <person name="Yamada K."/>
            <person name="Nakamura Y."/>
            <person name="Ichinomiya M."/>
            <person name="Sato N."/>
            <person name="Blanc-Mathieu R."/>
            <person name="Endo H."/>
            <person name="Kuwata A."/>
            <person name="Ogata H."/>
        </authorList>
    </citation>
    <scope>NUCLEOTIDE SEQUENCE [LARGE SCALE GENOMIC DNA]</scope>
    <source>
        <strain evidence="3">NIES 3700</strain>
    </source>
</reference>
<dbReference type="AlphaFoldDB" id="A0A9W7CDB8"/>
<feature type="region of interest" description="Disordered" evidence="1">
    <location>
        <begin position="52"/>
        <end position="83"/>
    </location>
</feature>
<dbReference type="Proteomes" id="UP001165122">
    <property type="component" value="Unassembled WGS sequence"/>
</dbReference>
<feature type="compositionally biased region" description="Polar residues" evidence="1">
    <location>
        <begin position="73"/>
        <end position="83"/>
    </location>
</feature>
<accession>A0A9W7CDB8</accession>
<evidence type="ECO:0000256" key="1">
    <source>
        <dbReference type="SAM" id="MobiDB-lite"/>
    </source>
</evidence>
<dbReference type="OrthoDB" id="10617086at2759"/>
<gene>
    <name evidence="2" type="ORF">TrLO_g11465</name>
</gene>
<evidence type="ECO:0000313" key="2">
    <source>
        <dbReference type="EMBL" id="GMI02594.1"/>
    </source>
</evidence>
<name>A0A9W7CDB8_9STRA</name>
<evidence type="ECO:0000313" key="3">
    <source>
        <dbReference type="Proteomes" id="UP001165122"/>
    </source>
</evidence>
<protein>
    <submittedName>
        <fullName evidence="2">Uncharacterized protein</fullName>
    </submittedName>
</protein>
<sequence>MHLAWSHLRALSTRISPRRSSLASIEFSKAPLPSPVLPSKLISRFTSSSSSTHFYTKRTNNKSRHHFKPKLASANNSSTNGSVSKCSVNASSKNATKLSRYSVLACTSNSTSETTFPRPPTPSETAYLLHTGTSKPPPSLSSALQDLPPKTLNSLLKIDLKINRRPHKPLWLSNSPQSGVRFNLVNRCTVIKYISKECSLNSINEIIRTKMFKNFVDDTVTVLETEFTPRHSINLLSDLLSLNYSTESNSVLYSRLINLIESNISSVVSSSYNRLLCESFLTLNHSSPQYLSTLNASPPSSLNLKDYVSILTYSNSTSHHLPNLLTQINHTAETLLDSKTHGINQNKLKINLAKEILKSGSYRWGGYNSMFLNDEELRGRVVGEGGWEDLVVYYWCWVNLRLWEVGEGGELVFKRIGDLWSDGVESRDWSYKNRGHVTRRTKQPKSLKGDEDSLTNVDSSESQHVNETLQLLSEAYTISEVLGLHLEPVNLSFHETIEKAKATLSTPLKTEKEKVEIIHLLKNLGVTAVKNYDPRSTTLKLPNSHGLSGLPSSIPGWLSVPVYIPSFKICVLLIPQEEIMNTGEYMGNVKVKVSVLKELGYRVSWIEVEGWKREGFCGRIEILNECMFGLEEGKSLGLGGRGGIY</sequence>
<feature type="compositionally biased region" description="Basic residues" evidence="1">
    <location>
        <begin position="55"/>
        <end position="69"/>
    </location>
</feature>
<comment type="caution">
    <text evidence="2">The sequence shown here is derived from an EMBL/GenBank/DDBJ whole genome shotgun (WGS) entry which is preliminary data.</text>
</comment>
<proteinExistence type="predicted"/>
<keyword evidence="3" id="KW-1185">Reference proteome</keyword>